<dbReference type="FunFam" id="4.10.280.10:FF:000002">
    <property type="entry name" value="Basic helix-loop-helix transcription factor"/>
    <property type="match status" value="1"/>
</dbReference>
<feature type="region of interest" description="Disordered" evidence="5">
    <location>
        <begin position="122"/>
        <end position="206"/>
    </location>
</feature>
<feature type="compositionally biased region" description="Basic and acidic residues" evidence="5">
    <location>
        <begin position="148"/>
        <end position="165"/>
    </location>
</feature>
<dbReference type="PROSITE" id="PS50888">
    <property type="entry name" value="BHLH"/>
    <property type="match status" value="1"/>
</dbReference>
<keyword evidence="3" id="KW-0804">Transcription</keyword>
<comment type="subcellular location">
    <subcellularLocation>
        <location evidence="1">Nucleus</location>
    </subcellularLocation>
</comment>
<dbReference type="AlphaFoldDB" id="A0ABD3BVF7"/>
<dbReference type="GO" id="GO:0006355">
    <property type="term" value="P:regulation of DNA-templated transcription"/>
    <property type="evidence" value="ECO:0007669"/>
    <property type="project" value="UniProtKB-ARBA"/>
</dbReference>
<evidence type="ECO:0000313" key="7">
    <source>
        <dbReference type="EMBL" id="KAL3621247.1"/>
    </source>
</evidence>
<dbReference type="PANTHER" id="PTHR12565:SF456">
    <property type="entry name" value="BHLH DOMAIN-CONTAINING PROTEIN"/>
    <property type="match status" value="1"/>
</dbReference>
<reference evidence="8" key="1">
    <citation type="journal article" date="2024" name="IScience">
        <title>Strigolactones Initiate the Formation of Haustorium-like Structures in Castilleja.</title>
        <authorList>
            <person name="Buerger M."/>
            <person name="Peterson D."/>
            <person name="Chory J."/>
        </authorList>
    </citation>
    <scope>NUCLEOTIDE SEQUENCE [LARGE SCALE GENOMIC DNA]</scope>
</reference>
<proteinExistence type="predicted"/>
<dbReference type="InterPro" id="IPR011598">
    <property type="entry name" value="bHLH_dom"/>
</dbReference>
<dbReference type="EMBL" id="JAVIJP010000066">
    <property type="protein sequence ID" value="KAL3621247.1"/>
    <property type="molecule type" value="Genomic_DNA"/>
</dbReference>
<dbReference type="SUPFAM" id="SSF47459">
    <property type="entry name" value="HLH, helix-loop-helix DNA-binding domain"/>
    <property type="match status" value="1"/>
</dbReference>
<dbReference type="Pfam" id="PF00010">
    <property type="entry name" value="HLH"/>
    <property type="match status" value="1"/>
</dbReference>
<evidence type="ECO:0000313" key="8">
    <source>
        <dbReference type="Proteomes" id="UP001632038"/>
    </source>
</evidence>
<protein>
    <recommendedName>
        <fullName evidence="6">BHLH domain-containing protein</fullName>
    </recommendedName>
</protein>
<dbReference type="Proteomes" id="UP001632038">
    <property type="component" value="Unassembled WGS sequence"/>
</dbReference>
<keyword evidence="2" id="KW-0805">Transcription regulation</keyword>
<dbReference type="CDD" id="cd18919">
    <property type="entry name" value="bHLH_AtBPE_like"/>
    <property type="match status" value="1"/>
</dbReference>
<dbReference type="SMART" id="SM00353">
    <property type="entry name" value="HLH"/>
    <property type="match status" value="1"/>
</dbReference>
<dbReference type="InterPro" id="IPR024097">
    <property type="entry name" value="bHLH_ZIP_TF"/>
</dbReference>
<feature type="compositionally biased region" description="Low complexity" evidence="5">
    <location>
        <begin position="166"/>
        <end position="189"/>
    </location>
</feature>
<keyword evidence="8" id="KW-1185">Reference proteome</keyword>
<evidence type="ECO:0000256" key="4">
    <source>
        <dbReference type="ARBA" id="ARBA00023242"/>
    </source>
</evidence>
<feature type="compositionally biased region" description="Basic and acidic residues" evidence="5">
    <location>
        <begin position="195"/>
        <end position="206"/>
    </location>
</feature>
<name>A0ABD3BVF7_9LAMI</name>
<dbReference type="PANTHER" id="PTHR12565">
    <property type="entry name" value="STEROL REGULATORY ELEMENT-BINDING PROTEIN"/>
    <property type="match status" value="1"/>
</dbReference>
<keyword evidence="4" id="KW-0539">Nucleus</keyword>
<gene>
    <name evidence="7" type="ORF">CASFOL_036159</name>
</gene>
<sequence length="403" mass="44921">MLHSVNTNSENNTEMSVLERRRIRLKWQQEQLIQHQPITCFNENEQLDYAFSGFNGDQGLVEFLMGGALKPDPGMETGLHESVLSYGNGSELEMGSYAIPRTVSCPPNVAAAVANMAQELAHSSGAAPSQSTKKRKTDKTQYLKVTAKKSEDKKMKGCKEEESKSTEQISSSKSTTSVVTNNKNTKGTSANNTKDNSKTSENPKPDYIHVRARRGQATDSHSLAERVRREKISERMKFLQDLVPGCNKITGKAGMLDEIINYVQSLQRQVEFLSMKLAVINPRDFDVDNYLVKEMYTGCTSSNMVDHNHASIQFDALGQGVLSSSLEMVINPMDGTLRRTISAPVSIPHSFLDSSSLNQMQQLTWEDEIQNLYNMEYQQGQSASFISQPFTGLLEASHVKKEM</sequence>
<evidence type="ECO:0000256" key="5">
    <source>
        <dbReference type="SAM" id="MobiDB-lite"/>
    </source>
</evidence>
<dbReference type="Gene3D" id="4.10.280.10">
    <property type="entry name" value="Helix-loop-helix DNA-binding domain"/>
    <property type="match status" value="1"/>
</dbReference>
<evidence type="ECO:0000259" key="6">
    <source>
        <dbReference type="PROSITE" id="PS50888"/>
    </source>
</evidence>
<evidence type="ECO:0000256" key="3">
    <source>
        <dbReference type="ARBA" id="ARBA00023163"/>
    </source>
</evidence>
<feature type="domain" description="BHLH" evidence="6">
    <location>
        <begin position="216"/>
        <end position="266"/>
    </location>
</feature>
<evidence type="ECO:0000256" key="2">
    <source>
        <dbReference type="ARBA" id="ARBA00023015"/>
    </source>
</evidence>
<comment type="caution">
    <text evidence="7">The sequence shown here is derived from an EMBL/GenBank/DDBJ whole genome shotgun (WGS) entry which is preliminary data.</text>
</comment>
<organism evidence="7 8">
    <name type="scientific">Castilleja foliolosa</name>
    <dbReference type="NCBI Taxonomy" id="1961234"/>
    <lineage>
        <taxon>Eukaryota</taxon>
        <taxon>Viridiplantae</taxon>
        <taxon>Streptophyta</taxon>
        <taxon>Embryophyta</taxon>
        <taxon>Tracheophyta</taxon>
        <taxon>Spermatophyta</taxon>
        <taxon>Magnoliopsida</taxon>
        <taxon>eudicotyledons</taxon>
        <taxon>Gunneridae</taxon>
        <taxon>Pentapetalae</taxon>
        <taxon>asterids</taxon>
        <taxon>lamiids</taxon>
        <taxon>Lamiales</taxon>
        <taxon>Orobanchaceae</taxon>
        <taxon>Pedicularideae</taxon>
        <taxon>Castillejinae</taxon>
        <taxon>Castilleja</taxon>
    </lineage>
</organism>
<accession>A0ABD3BVF7</accession>
<dbReference type="InterPro" id="IPR036638">
    <property type="entry name" value="HLH_DNA-bd_sf"/>
</dbReference>
<dbReference type="GO" id="GO:0005634">
    <property type="term" value="C:nucleus"/>
    <property type="evidence" value="ECO:0007669"/>
    <property type="project" value="UniProtKB-SubCell"/>
</dbReference>
<evidence type="ECO:0000256" key="1">
    <source>
        <dbReference type="ARBA" id="ARBA00004123"/>
    </source>
</evidence>